<dbReference type="AlphaFoldDB" id="A0AAV1Y0V9"/>
<protein>
    <submittedName>
        <fullName evidence="2">Uncharacterized protein</fullName>
    </submittedName>
</protein>
<comment type="caution">
    <text evidence="2">The sequence shown here is derived from an EMBL/GenBank/DDBJ whole genome shotgun (WGS) entry which is preliminary data.</text>
</comment>
<name>A0AAV1Y0V9_LUPLU</name>
<keyword evidence="3" id="KW-1185">Reference proteome</keyword>
<proteinExistence type="predicted"/>
<organism evidence="2 3">
    <name type="scientific">Lupinus luteus</name>
    <name type="common">European yellow lupine</name>
    <dbReference type="NCBI Taxonomy" id="3873"/>
    <lineage>
        <taxon>Eukaryota</taxon>
        <taxon>Viridiplantae</taxon>
        <taxon>Streptophyta</taxon>
        <taxon>Embryophyta</taxon>
        <taxon>Tracheophyta</taxon>
        <taxon>Spermatophyta</taxon>
        <taxon>Magnoliopsida</taxon>
        <taxon>eudicotyledons</taxon>
        <taxon>Gunneridae</taxon>
        <taxon>Pentapetalae</taxon>
        <taxon>rosids</taxon>
        <taxon>fabids</taxon>
        <taxon>Fabales</taxon>
        <taxon>Fabaceae</taxon>
        <taxon>Papilionoideae</taxon>
        <taxon>50 kb inversion clade</taxon>
        <taxon>genistoids sensu lato</taxon>
        <taxon>core genistoids</taxon>
        <taxon>Genisteae</taxon>
        <taxon>Lupinus</taxon>
    </lineage>
</organism>
<reference evidence="2 3" key="1">
    <citation type="submission" date="2024-03" db="EMBL/GenBank/DDBJ databases">
        <authorList>
            <person name="Martinez-Hernandez J."/>
        </authorList>
    </citation>
    <scope>NUCLEOTIDE SEQUENCE [LARGE SCALE GENOMIC DNA]</scope>
</reference>
<gene>
    <name evidence="2" type="ORF">LLUT_LOCUS28682</name>
</gene>
<feature type="compositionally biased region" description="Polar residues" evidence="1">
    <location>
        <begin position="40"/>
        <end position="67"/>
    </location>
</feature>
<feature type="compositionally biased region" description="Polar residues" evidence="1">
    <location>
        <begin position="14"/>
        <end position="31"/>
    </location>
</feature>
<evidence type="ECO:0000256" key="1">
    <source>
        <dbReference type="SAM" id="MobiDB-lite"/>
    </source>
</evidence>
<dbReference type="EMBL" id="CAXHTB010000020">
    <property type="protein sequence ID" value="CAL0327622.1"/>
    <property type="molecule type" value="Genomic_DNA"/>
</dbReference>
<sequence length="67" mass="7124">MHDQHPQPPKGSIQDGQNVTSFAGNTSNLGTANVPHDYSAYTSHPSFGNSSNLGTTNVPQDYNAYTS</sequence>
<feature type="region of interest" description="Disordered" evidence="1">
    <location>
        <begin position="1"/>
        <end position="67"/>
    </location>
</feature>
<accession>A0AAV1Y0V9</accession>
<evidence type="ECO:0000313" key="3">
    <source>
        <dbReference type="Proteomes" id="UP001497480"/>
    </source>
</evidence>
<evidence type="ECO:0000313" key="2">
    <source>
        <dbReference type="EMBL" id="CAL0327622.1"/>
    </source>
</evidence>
<dbReference type="Proteomes" id="UP001497480">
    <property type="component" value="Unassembled WGS sequence"/>
</dbReference>